<dbReference type="InterPro" id="IPR027275">
    <property type="entry name" value="PRC-brl_dom"/>
</dbReference>
<reference evidence="2 3" key="1">
    <citation type="submission" date="2019-06" db="EMBL/GenBank/DDBJ databases">
        <title>A novel bacterium of genus Amaricoccus, isolated from marine sediment.</title>
        <authorList>
            <person name="Huang H."/>
            <person name="Mo K."/>
            <person name="Hu Y."/>
        </authorList>
    </citation>
    <scope>NUCLEOTIDE SEQUENCE [LARGE SCALE GENOMIC DNA]</scope>
    <source>
        <strain evidence="2 3">HB172011</strain>
    </source>
</reference>
<dbReference type="Pfam" id="PF05239">
    <property type="entry name" value="PRC"/>
    <property type="match status" value="1"/>
</dbReference>
<protein>
    <submittedName>
        <fullName evidence="2">PRC-barrel domain containing protein</fullName>
    </submittedName>
</protein>
<dbReference type="AlphaFoldDB" id="A0A501WYE7"/>
<dbReference type="EMBL" id="VFRP01000003">
    <property type="protein sequence ID" value="TPE52537.1"/>
    <property type="molecule type" value="Genomic_DNA"/>
</dbReference>
<comment type="caution">
    <text evidence="2">The sequence shown here is derived from an EMBL/GenBank/DDBJ whole genome shotgun (WGS) entry which is preliminary data.</text>
</comment>
<organism evidence="2 3">
    <name type="scientific">Amaricoccus solimangrovi</name>
    <dbReference type="NCBI Taxonomy" id="2589815"/>
    <lineage>
        <taxon>Bacteria</taxon>
        <taxon>Pseudomonadati</taxon>
        <taxon>Pseudomonadota</taxon>
        <taxon>Alphaproteobacteria</taxon>
        <taxon>Rhodobacterales</taxon>
        <taxon>Paracoccaceae</taxon>
        <taxon>Amaricoccus</taxon>
    </lineage>
</organism>
<keyword evidence="3" id="KW-1185">Reference proteome</keyword>
<sequence length="123" mass="13752">MLEDETALTNAHDHIRATTVNGTDVFSPDGEHIGHIDDIVLSKRKGNAIYAVLSFGGFLGLGERYHPLPWASLHYDDKLAGYVVNVSRDQLQAAPSYQRGVDPDWNDPEFDKRIAGYYGFPYL</sequence>
<dbReference type="Gene3D" id="2.30.30.240">
    <property type="entry name" value="PRC-barrel domain"/>
    <property type="match status" value="1"/>
</dbReference>
<dbReference type="OrthoDB" id="7274881at2"/>
<dbReference type="SUPFAM" id="SSF50346">
    <property type="entry name" value="PRC-barrel domain"/>
    <property type="match status" value="1"/>
</dbReference>
<dbReference type="PANTHER" id="PTHR36505">
    <property type="entry name" value="BLR1072 PROTEIN"/>
    <property type="match status" value="1"/>
</dbReference>
<dbReference type="Proteomes" id="UP000319255">
    <property type="component" value="Unassembled WGS sequence"/>
</dbReference>
<proteinExistence type="predicted"/>
<name>A0A501WYE7_9RHOB</name>
<evidence type="ECO:0000313" key="2">
    <source>
        <dbReference type="EMBL" id="TPE52537.1"/>
    </source>
</evidence>
<gene>
    <name evidence="2" type="ORF">FJM51_04980</name>
</gene>
<feature type="domain" description="PRC-barrel" evidence="1">
    <location>
        <begin position="13"/>
        <end position="89"/>
    </location>
</feature>
<evidence type="ECO:0000259" key="1">
    <source>
        <dbReference type="Pfam" id="PF05239"/>
    </source>
</evidence>
<evidence type="ECO:0000313" key="3">
    <source>
        <dbReference type="Proteomes" id="UP000319255"/>
    </source>
</evidence>
<dbReference type="PANTHER" id="PTHR36505:SF1">
    <property type="entry name" value="BLR1072 PROTEIN"/>
    <property type="match status" value="1"/>
</dbReference>
<accession>A0A501WYE7</accession>
<dbReference type="InterPro" id="IPR011033">
    <property type="entry name" value="PRC_barrel-like_sf"/>
</dbReference>
<dbReference type="RefSeq" id="WP_140453020.1">
    <property type="nucleotide sequence ID" value="NZ_VFRP01000003.1"/>
</dbReference>